<evidence type="ECO:0000313" key="4">
    <source>
        <dbReference type="Proteomes" id="UP000077755"/>
    </source>
</evidence>
<dbReference type="PANTHER" id="PTHR44329">
    <property type="entry name" value="SERINE/THREONINE-PROTEIN KINASE TNNI3K-RELATED"/>
    <property type="match status" value="1"/>
</dbReference>
<keyword evidence="4" id="KW-1185">Reference proteome</keyword>
<accession>A0AAF1APJ5</accession>
<dbReference type="InterPro" id="IPR011009">
    <property type="entry name" value="Kinase-like_dom_sf"/>
</dbReference>
<dbReference type="Pfam" id="PF07714">
    <property type="entry name" value="PK_Tyr_Ser-Thr"/>
    <property type="match status" value="1"/>
</dbReference>
<dbReference type="EMBL" id="CP093344">
    <property type="protein sequence ID" value="WOG90403.1"/>
    <property type="molecule type" value="Genomic_DNA"/>
</dbReference>
<dbReference type="InterPro" id="IPR001245">
    <property type="entry name" value="Ser-Thr/Tyr_kinase_cat_dom"/>
</dbReference>
<dbReference type="InterPro" id="IPR000719">
    <property type="entry name" value="Prot_kinase_dom"/>
</dbReference>
<dbReference type="InterPro" id="IPR051681">
    <property type="entry name" value="Ser/Thr_Kinases-Pseudokinases"/>
</dbReference>
<feature type="compositionally biased region" description="Polar residues" evidence="1">
    <location>
        <begin position="762"/>
        <end position="786"/>
    </location>
</feature>
<feature type="domain" description="Protein kinase" evidence="2">
    <location>
        <begin position="204"/>
        <end position="509"/>
    </location>
</feature>
<protein>
    <recommendedName>
        <fullName evidence="2">Protein kinase domain-containing protein</fullName>
    </recommendedName>
</protein>
<reference evidence="3" key="1">
    <citation type="journal article" date="2016" name="Nat. Genet.">
        <title>A high-quality carrot genome assembly provides new insights into carotenoid accumulation and asterid genome evolution.</title>
        <authorList>
            <person name="Iorizzo M."/>
            <person name="Ellison S."/>
            <person name="Senalik D."/>
            <person name="Zeng P."/>
            <person name="Satapoomin P."/>
            <person name="Huang J."/>
            <person name="Bowman M."/>
            <person name="Iovene M."/>
            <person name="Sanseverino W."/>
            <person name="Cavagnaro P."/>
            <person name="Yildiz M."/>
            <person name="Macko-Podgorni A."/>
            <person name="Moranska E."/>
            <person name="Grzebelus E."/>
            <person name="Grzebelus D."/>
            <person name="Ashrafi H."/>
            <person name="Zheng Z."/>
            <person name="Cheng S."/>
            <person name="Spooner D."/>
            <person name="Van Deynze A."/>
            <person name="Simon P."/>
        </authorList>
    </citation>
    <scope>NUCLEOTIDE SEQUENCE</scope>
    <source>
        <tissue evidence="3">Leaf</tissue>
    </source>
</reference>
<dbReference type="Gene3D" id="1.10.510.10">
    <property type="entry name" value="Transferase(Phosphotransferase) domain 1"/>
    <property type="match status" value="1"/>
</dbReference>
<feature type="region of interest" description="Disordered" evidence="1">
    <location>
        <begin position="643"/>
        <end position="683"/>
    </location>
</feature>
<feature type="region of interest" description="Disordered" evidence="1">
    <location>
        <begin position="756"/>
        <end position="786"/>
    </location>
</feature>
<dbReference type="Pfam" id="PF06760">
    <property type="entry name" value="DUF1221"/>
    <property type="match status" value="1"/>
</dbReference>
<evidence type="ECO:0000313" key="3">
    <source>
        <dbReference type="EMBL" id="WOG90403.1"/>
    </source>
</evidence>
<organism evidence="3 4">
    <name type="scientific">Daucus carota subsp. sativus</name>
    <name type="common">Carrot</name>
    <dbReference type="NCBI Taxonomy" id="79200"/>
    <lineage>
        <taxon>Eukaryota</taxon>
        <taxon>Viridiplantae</taxon>
        <taxon>Streptophyta</taxon>
        <taxon>Embryophyta</taxon>
        <taxon>Tracheophyta</taxon>
        <taxon>Spermatophyta</taxon>
        <taxon>Magnoliopsida</taxon>
        <taxon>eudicotyledons</taxon>
        <taxon>Gunneridae</taxon>
        <taxon>Pentapetalae</taxon>
        <taxon>asterids</taxon>
        <taxon>campanulids</taxon>
        <taxon>Apiales</taxon>
        <taxon>Apiaceae</taxon>
        <taxon>Apioideae</taxon>
        <taxon>Scandiceae</taxon>
        <taxon>Daucinae</taxon>
        <taxon>Daucus</taxon>
        <taxon>Daucus sect. Daucus</taxon>
    </lineage>
</organism>
<dbReference type="SUPFAM" id="SSF56112">
    <property type="entry name" value="Protein kinase-like (PK-like)"/>
    <property type="match status" value="1"/>
</dbReference>
<gene>
    <name evidence="3" type="ORF">DCAR_0209647</name>
</gene>
<proteinExistence type="predicted"/>
<dbReference type="GO" id="GO:0005524">
    <property type="term" value="F:ATP binding"/>
    <property type="evidence" value="ECO:0007669"/>
    <property type="project" value="InterPro"/>
</dbReference>
<evidence type="ECO:0000259" key="2">
    <source>
        <dbReference type="PROSITE" id="PS50011"/>
    </source>
</evidence>
<reference evidence="3" key="2">
    <citation type="submission" date="2022-03" db="EMBL/GenBank/DDBJ databases">
        <title>Draft title - Genomic analysis of global carrot germplasm unveils the trajectory of domestication and the origin of high carotenoid orange carrot.</title>
        <authorList>
            <person name="Iorizzo M."/>
            <person name="Ellison S."/>
            <person name="Senalik D."/>
            <person name="Macko-Podgorni A."/>
            <person name="Grzebelus D."/>
            <person name="Bostan H."/>
            <person name="Rolling W."/>
            <person name="Curaba J."/>
            <person name="Simon P."/>
        </authorList>
    </citation>
    <scope>NUCLEOTIDE SEQUENCE</scope>
    <source>
        <tissue evidence="3">Leaf</tissue>
    </source>
</reference>
<dbReference type="FunFam" id="1.10.510.10:FF:000778">
    <property type="entry name" value="Kinase family protein"/>
    <property type="match status" value="1"/>
</dbReference>
<evidence type="ECO:0000256" key="1">
    <source>
        <dbReference type="SAM" id="MobiDB-lite"/>
    </source>
</evidence>
<name>A0AAF1APJ5_DAUCS</name>
<dbReference type="PANTHER" id="PTHR44329:SF260">
    <property type="entry name" value="PROTEIN KINASE DOMAIN-CONTAINING PROTEIN"/>
    <property type="match status" value="1"/>
</dbReference>
<dbReference type="InterPro" id="IPR010632">
    <property type="entry name" value="DUF1221"/>
</dbReference>
<dbReference type="PROSITE" id="PS50011">
    <property type="entry name" value="PROTEIN_KINASE_DOM"/>
    <property type="match status" value="1"/>
</dbReference>
<dbReference type="Proteomes" id="UP000077755">
    <property type="component" value="Chromosome 2"/>
</dbReference>
<dbReference type="AlphaFoldDB" id="A0AAF1APJ5"/>
<sequence>MDQFRQIGEVLGRLQALMVLKDDISVNQKQCCLLFDVYTLAFETISEEIRKNLRLEDKNTKWKDLEYPFKELQRRFKEGENYIKYCLDLKDWWGKAISLYQNRDCVEFHIHNLLCCFPVVIEAIETAAELSAVDQDEMQKRRLMITRKYDSELNDPVSFHWLFGKQYLVPREICKRLEVAVREDKWLLIDTVKGRKSSDSDVMTKHEHKLGDFLISQLWDSETLEVLPSWILTGATDYHVKRRLGTTKSRIKEIHWLGENFALRNFHGEIEPLYAEISFVLSLSHPNIMQYHCAFYDKEKKEGSLIMDLMQKNLAVYIKENYGQRKKVPLSIPFAVDIMFQIARGMEYLHSRKIYHGDLNPSNILLKASNSSSENAQVKVTGFGVTSIKSSMHRTKSGNRDEADPVVWYAPEVLAEQEQGNNSSLKYTDKADVYSFAMLCFELLTGKVPFEDNDYLHGEKVIRNIRLGIRPLFPHPSPKYLANLLRKCWQATPSNRPSFSSICRILRYIKKVLVMNPDHCQPDAPPPLVDYCDIETGYLYKFPEMEISYLDSVSRIPFQMFAYKIIEKDRTSISSKEKGWDLANEALLPGRSGSVLEEDADDDIFLQENDHRSVQSEVLQRKISSISDGDLRSVYSENPRPKHLSLADVDYSPPHPPAPETKVLPTSDIPERDLTTNDPDTTCLKNQEKTAQSTVRLDKIFPPENSEIKNTQRVETQSSSSATIPDKKIVRIVRSTQRTRHLPRFKISEKKVLMPKKIIDPKSSTSPSTFKRLSPRTSPKRTLNGISSLSSTATVSKETAARTPKAYSISSPARVFKETPIKSPREYSVSSTVRGTRDYSVHIYPNC</sequence>
<dbReference type="GO" id="GO:0004674">
    <property type="term" value="F:protein serine/threonine kinase activity"/>
    <property type="evidence" value="ECO:0007669"/>
    <property type="project" value="TreeGrafter"/>
</dbReference>